<evidence type="ECO:0000256" key="3">
    <source>
        <dbReference type="ARBA" id="ARBA00022989"/>
    </source>
</evidence>
<dbReference type="AlphaFoldDB" id="A0A135L1T6"/>
<dbReference type="Proteomes" id="UP000070352">
    <property type="component" value="Unassembled WGS sequence"/>
</dbReference>
<proteinExistence type="predicted"/>
<keyword evidence="2 5" id="KW-0812">Transmembrane</keyword>
<sequence length="218" mass="23896">MVHMISLIILSLAVSLDSFGVGVTYGIRKVRIPIYSILIIALLSASMILLSMQLGVWISYVLSPYMAKWIGSIILICIGVWAIFQVTRHSHEDVECPTPVYEYQEKKMISIEIKKLGLVIQILKMPMKADIDRSGVISTMEAAFLGIALSLDAFGAGLGAALIGFEPLKTATMIAGMSGLFILVGMKVGLLFSDVEWLKRFTILPGLILIMMGIIKIF</sequence>
<dbReference type="NCBIfam" id="TIGR02840">
    <property type="entry name" value="spore_YtaF"/>
    <property type="match status" value="1"/>
</dbReference>
<comment type="caution">
    <text evidence="6">The sequence shown here is derived from an EMBL/GenBank/DDBJ whole genome shotgun (WGS) entry which is preliminary data.</text>
</comment>
<feature type="transmembrane region" description="Helical" evidence="5">
    <location>
        <begin position="34"/>
        <end position="60"/>
    </location>
</feature>
<dbReference type="Pfam" id="PF02659">
    <property type="entry name" value="Mntp"/>
    <property type="match status" value="2"/>
</dbReference>
<feature type="transmembrane region" description="Helical" evidence="5">
    <location>
        <begin position="197"/>
        <end position="215"/>
    </location>
</feature>
<dbReference type="InterPro" id="IPR003810">
    <property type="entry name" value="Mntp/YtaF"/>
</dbReference>
<dbReference type="PANTHER" id="PTHR35529:SF2">
    <property type="entry name" value="SPORULATION PROTEIN YTAF-RELATED"/>
    <property type="match status" value="1"/>
</dbReference>
<reference evidence="6 7" key="1">
    <citation type="submission" date="2016-02" db="EMBL/GenBank/DDBJ databases">
        <title>Draft Genome for Tepidibacillus decaturensis nov. sp. Strain Z9, an Anaerobic, Moderately Thermophilic and Heterotrophic Bacterium from Deep Subsurface of the Illinois Basin, USA.</title>
        <authorList>
            <person name="Dong Y."/>
            <person name="Chang J.Y."/>
            <person name="Sanford R."/>
            <person name="Fouke B.W."/>
        </authorList>
    </citation>
    <scope>NUCLEOTIDE SEQUENCE [LARGE SCALE GENOMIC DNA]</scope>
    <source>
        <strain evidence="6 7">Z9</strain>
    </source>
</reference>
<evidence type="ECO:0000256" key="2">
    <source>
        <dbReference type="ARBA" id="ARBA00022692"/>
    </source>
</evidence>
<dbReference type="PANTHER" id="PTHR35529">
    <property type="entry name" value="MANGANESE EFFLUX PUMP MNTP-RELATED"/>
    <property type="match status" value="1"/>
</dbReference>
<evidence type="ECO:0000313" key="6">
    <source>
        <dbReference type="EMBL" id="KXG42839.1"/>
    </source>
</evidence>
<organism evidence="6 7">
    <name type="scientific">Tepidibacillus decaturensis</name>
    <dbReference type="NCBI Taxonomy" id="1413211"/>
    <lineage>
        <taxon>Bacteria</taxon>
        <taxon>Bacillati</taxon>
        <taxon>Bacillota</taxon>
        <taxon>Bacilli</taxon>
        <taxon>Bacillales</taxon>
        <taxon>Bacillaceae</taxon>
        <taxon>Tepidibacillus</taxon>
    </lineage>
</organism>
<gene>
    <name evidence="6" type="ORF">U473_01435</name>
</gene>
<feature type="transmembrane region" description="Helical" evidence="5">
    <location>
        <begin position="142"/>
        <end position="165"/>
    </location>
</feature>
<keyword evidence="4 5" id="KW-0472">Membrane</keyword>
<keyword evidence="7" id="KW-1185">Reference proteome</keyword>
<keyword evidence="1" id="KW-1003">Cell membrane</keyword>
<evidence type="ECO:0000256" key="1">
    <source>
        <dbReference type="ARBA" id="ARBA00022475"/>
    </source>
</evidence>
<dbReference type="OrthoDB" id="1679205at2"/>
<name>A0A135L1T6_9BACI</name>
<feature type="transmembrane region" description="Helical" evidence="5">
    <location>
        <begin position="66"/>
        <end position="84"/>
    </location>
</feature>
<dbReference type="InterPro" id="IPR014205">
    <property type="entry name" value="Spore_YtaF"/>
</dbReference>
<evidence type="ECO:0000313" key="7">
    <source>
        <dbReference type="Proteomes" id="UP000070352"/>
    </source>
</evidence>
<protein>
    <recommendedName>
        <fullName evidence="8">Sporulation membrane protein YtaF</fullName>
    </recommendedName>
</protein>
<keyword evidence="3 5" id="KW-1133">Transmembrane helix</keyword>
<accession>A0A135L1T6</accession>
<evidence type="ECO:0000256" key="4">
    <source>
        <dbReference type="ARBA" id="ARBA00023136"/>
    </source>
</evidence>
<dbReference type="EMBL" id="LSKU01000001">
    <property type="protein sequence ID" value="KXG42839.1"/>
    <property type="molecule type" value="Genomic_DNA"/>
</dbReference>
<evidence type="ECO:0008006" key="8">
    <source>
        <dbReference type="Google" id="ProtNLM"/>
    </source>
</evidence>
<dbReference type="STRING" id="1413211.U473_01435"/>
<evidence type="ECO:0000256" key="5">
    <source>
        <dbReference type="SAM" id="Phobius"/>
    </source>
</evidence>
<feature type="transmembrane region" description="Helical" evidence="5">
    <location>
        <begin position="171"/>
        <end position="190"/>
    </location>
</feature>
<feature type="transmembrane region" description="Helical" evidence="5">
    <location>
        <begin position="6"/>
        <end position="27"/>
    </location>
</feature>